<gene>
    <name evidence="11" type="primary">troC</name>
    <name evidence="11" type="ORF">HLUCCX10_09455</name>
</gene>
<dbReference type="STRING" id="1305737.GCA_000526355_01114"/>
<dbReference type="Proteomes" id="UP000050421">
    <property type="component" value="Unassembled WGS sequence"/>
</dbReference>
<feature type="domain" description="Iron dependent repressor metal binding and dimerisation" evidence="10">
    <location>
        <begin position="356"/>
        <end position="425"/>
    </location>
</feature>
<dbReference type="GO" id="GO:0010043">
    <property type="term" value="P:response to zinc ion"/>
    <property type="evidence" value="ECO:0007669"/>
    <property type="project" value="TreeGrafter"/>
</dbReference>
<dbReference type="PANTHER" id="PTHR30477:SF3">
    <property type="entry name" value="METAL TRANSPORT SYSTEM MEMBRANE PROTEIN CT_069-RELATED"/>
    <property type="match status" value="1"/>
</dbReference>
<accession>A0A0P7Y9T4</accession>
<evidence type="ECO:0000256" key="8">
    <source>
        <dbReference type="RuleBase" id="RU003943"/>
    </source>
</evidence>
<dbReference type="PATRIC" id="fig|1305737.6.peg.2526"/>
<dbReference type="SUPFAM" id="SSF81345">
    <property type="entry name" value="ABC transporter involved in vitamin B12 uptake, BtuC"/>
    <property type="match status" value="1"/>
</dbReference>
<organism evidence="11 12">
    <name type="scientific">Algoriphagus marincola HL-49</name>
    <dbReference type="NCBI Taxonomy" id="1305737"/>
    <lineage>
        <taxon>Bacteria</taxon>
        <taxon>Pseudomonadati</taxon>
        <taxon>Bacteroidota</taxon>
        <taxon>Cytophagia</taxon>
        <taxon>Cytophagales</taxon>
        <taxon>Cyclobacteriaceae</taxon>
        <taxon>Algoriphagus</taxon>
    </lineage>
</organism>
<evidence type="ECO:0000256" key="9">
    <source>
        <dbReference type="SAM" id="Phobius"/>
    </source>
</evidence>
<dbReference type="InterPro" id="IPR022689">
    <property type="entry name" value="Iron_dep_repressor"/>
</dbReference>
<keyword evidence="3 8" id="KW-0813">Transport</keyword>
<proteinExistence type="inferred from homology"/>
<evidence type="ECO:0000313" key="11">
    <source>
        <dbReference type="EMBL" id="KPQ15307.1"/>
    </source>
</evidence>
<dbReference type="AlphaFoldDB" id="A0A0P7Y9T4"/>
<dbReference type="CDD" id="cd06550">
    <property type="entry name" value="TM_ABC_iron-siderophores_like"/>
    <property type="match status" value="1"/>
</dbReference>
<sequence length="430" mass="47832">MSDFLYFFSFQDSSIAFVVMGITLLGIGSAFVGTFSFLDNKALLGDAISHAVFPGICLGFMLAGEKNPFYIVGGAFLSGALATFLSSWLKSNTKLSDDTIIAVILSVFFGIGIVFLTVIQKSGNPEMAGLNQFIFGNAIGIVERDLWVYGSLSVLIIGVIGFMLKEFQILVFNPEFGKAVGLPMNMIRFVFDVLLILSVVIGIQAIGVVLMAALLITPGTAARFWTDKLNILLGLASIFAILSGIFGTYISYLLPQMPTGPWVVVILSSIALISFLFAPKKGMVSRYFHRRSYVQKTQRDHVLKSIFKARELGQEGLTRAELLSLYPHQQKSIKNSIRSLEKEGLLFVNQSLIKLTDPGKYQAKRVVRLHRLWESYLNEYMNIAPDHVHESAEKLEHLLTPDLEAMLESRLNFPKLDPHQEQIPRDHDEL</sequence>
<dbReference type="GO" id="GO:0003700">
    <property type="term" value="F:DNA-binding transcription factor activity"/>
    <property type="evidence" value="ECO:0007669"/>
    <property type="project" value="InterPro"/>
</dbReference>
<keyword evidence="5 8" id="KW-0812">Transmembrane</keyword>
<dbReference type="SUPFAM" id="SSF46785">
    <property type="entry name" value="Winged helix' DNA-binding domain"/>
    <property type="match status" value="1"/>
</dbReference>
<name>A0A0P7Y9T4_9BACT</name>
<evidence type="ECO:0000256" key="2">
    <source>
        <dbReference type="ARBA" id="ARBA00008034"/>
    </source>
</evidence>
<dbReference type="InterPro" id="IPR037294">
    <property type="entry name" value="ABC_BtuC-like"/>
</dbReference>
<feature type="transmembrane region" description="Helical" evidence="9">
    <location>
        <begin position="15"/>
        <end position="37"/>
    </location>
</feature>
<dbReference type="InterPro" id="IPR036390">
    <property type="entry name" value="WH_DNA-bd_sf"/>
</dbReference>
<dbReference type="InterPro" id="IPR001626">
    <property type="entry name" value="ABC_TroCD"/>
</dbReference>
<feature type="transmembrane region" description="Helical" evidence="9">
    <location>
        <begin position="100"/>
        <end position="119"/>
    </location>
</feature>
<dbReference type="GO" id="GO:0046914">
    <property type="term" value="F:transition metal ion binding"/>
    <property type="evidence" value="ECO:0007669"/>
    <property type="project" value="InterPro"/>
</dbReference>
<feature type="transmembrane region" description="Helical" evidence="9">
    <location>
        <begin position="43"/>
        <end position="62"/>
    </location>
</feature>
<dbReference type="InterPro" id="IPR036421">
    <property type="entry name" value="Fe_dep_repressor_sf"/>
</dbReference>
<dbReference type="EMBL" id="LJXT01000053">
    <property type="protein sequence ID" value="KPQ15307.1"/>
    <property type="molecule type" value="Genomic_DNA"/>
</dbReference>
<dbReference type="Gene3D" id="1.10.3470.10">
    <property type="entry name" value="ABC transporter involved in vitamin B12 uptake, BtuC"/>
    <property type="match status" value="1"/>
</dbReference>
<evidence type="ECO:0000256" key="7">
    <source>
        <dbReference type="ARBA" id="ARBA00023136"/>
    </source>
</evidence>
<dbReference type="InterPro" id="IPR001367">
    <property type="entry name" value="Fe_dep_repressor"/>
</dbReference>
<keyword evidence="6 9" id="KW-1133">Transmembrane helix</keyword>
<keyword evidence="4" id="KW-1003">Cell membrane</keyword>
<dbReference type="SMART" id="SM00529">
    <property type="entry name" value="HTH_DTXR"/>
    <property type="match status" value="1"/>
</dbReference>
<feature type="transmembrane region" description="Helical" evidence="9">
    <location>
        <begin position="260"/>
        <end position="278"/>
    </location>
</feature>
<evidence type="ECO:0000259" key="10">
    <source>
        <dbReference type="Pfam" id="PF02742"/>
    </source>
</evidence>
<reference evidence="11 12" key="1">
    <citation type="submission" date="2015-09" db="EMBL/GenBank/DDBJ databases">
        <title>Identification and resolution of microdiversity through metagenomic sequencing of parallel consortia.</title>
        <authorList>
            <person name="Nelson W.C."/>
            <person name="Romine M.F."/>
            <person name="Lindemann S.R."/>
        </authorList>
    </citation>
    <scope>NUCLEOTIDE SEQUENCE [LARGE SCALE GENOMIC DNA]</scope>
    <source>
        <strain evidence="11">HL-49</strain>
    </source>
</reference>
<evidence type="ECO:0000256" key="3">
    <source>
        <dbReference type="ARBA" id="ARBA00022448"/>
    </source>
</evidence>
<feature type="transmembrane region" description="Helical" evidence="9">
    <location>
        <begin position="193"/>
        <end position="217"/>
    </location>
</feature>
<dbReference type="PANTHER" id="PTHR30477">
    <property type="entry name" value="ABC-TRANSPORTER METAL-BINDING PROTEIN"/>
    <property type="match status" value="1"/>
</dbReference>
<comment type="caution">
    <text evidence="11">The sequence shown here is derived from an EMBL/GenBank/DDBJ whole genome shotgun (WGS) entry which is preliminary data.</text>
</comment>
<dbReference type="InterPro" id="IPR036388">
    <property type="entry name" value="WH-like_DNA-bd_sf"/>
</dbReference>
<evidence type="ECO:0000313" key="12">
    <source>
        <dbReference type="Proteomes" id="UP000050421"/>
    </source>
</evidence>
<dbReference type="GO" id="GO:0046983">
    <property type="term" value="F:protein dimerization activity"/>
    <property type="evidence" value="ECO:0007669"/>
    <property type="project" value="InterPro"/>
</dbReference>
<keyword evidence="7 9" id="KW-0472">Membrane</keyword>
<evidence type="ECO:0000256" key="5">
    <source>
        <dbReference type="ARBA" id="ARBA00022692"/>
    </source>
</evidence>
<dbReference type="Pfam" id="PF00950">
    <property type="entry name" value="ABC-3"/>
    <property type="match status" value="1"/>
</dbReference>
<dbReference type="Gene3D" id="1.10.10.10">
    <property type="entry name" value="Winged helix-like DNA-binding domain superfamily/Winged helix DNA-binding domain"/>
    <property type="match status" value="1"/>
</dbReference>
<comment type="similarity">
    <text evidence="2 8">Belongs to the ABC-3 integral membrane protein family.</text>
</comment>
<dbReference type="Pfam" id="PF02742">
    <property type="entry name" value="Fe_dep_repr_C"/>
    <property type="match status" value="1"/>
</dbReference>
<dbReference type="GO" id="GO:0055085">
    <property type="term" value="P:transmembrane transport"/>
    <property type="evidence" value="ECO:0007669"/>
    <property type="project" value="InterPro"/>
</dbReference>
<feature type="transmembrane region" description="Helical" evidence="9">
    <location>
        <begin position="229"/>
        <end position="254"/>
    </location>
</feature>
<dbReference type="GO" id="GO:0043190">
    <property type="term" value="C:ATP-binding cassette (ABC) transporter complex"/>
    <property type="evidence" value="ECO:0007669"/>
    <property type="project" value="InterPro"/>
</dbReference>
<comment type="subcellular location">
    <subcellularLocation>
        <location evidence="1 8">Cell membrane</location>
        <topology evidence="1 8">Multi-pass membrane protein</topology>
    </subcellularLocation>
</comment>
<dbReference type="eggNOG" id="COG1108">
    <property type="taxonomic scope" value="Bacteria"/>
</dbReference>
<feature type="transmembrane region" description="Helical" evidence="9">
    <location>
        <begin position="69"/>
        <end position="88"/>
    </location>
</feature>
<dbReference type="eggNOG" id="COG1321">
    <property type="taxonomic scope" value="Bacteria"/>
</dbReference>
<evidence type="ECO:0000256" key="1">
    <source>
        <dbReference type="ARBA" id="ARBA00004651"/>
    </source>
</evidence>
<dbReference type="SUPFAM" id="SSF47979">
    <property type="entry name" value="Iron-dependent repressor protein, dimerization domain"/>
    <property type="match status" value="1"/>
</dbReference>
<protein>
    <submittedName>
        <fullName evidence="11">ABC-type manganese/zinc/iron uptake system permease component TroC</fullName>
    </submittedName>
</protein>
<evidence type="ECO:0000256" key="6">
    <source>
        <dbReference type="ARBA" id="ARBA00022989"/>
    </source>
</evidence>
<feature type="transmembrane region" description="Helical" evidence="9">
    <location>
        <begin position="146"/>
        <end position="164"/>
    </location>
</feature>
<evidence type="ECO:0000256" key="4">
    <source>
        <dbReference type="ARBA" id="ARBA00022475"/>
    </source>
</evidence>
<dbReference type="OrthoDB" id="9788905at2"/>